<dbReference type="GO" id="GO:0034472">
    <property type="term" value="P:snRNA 3'-end processing"/>
    <property type="evidence" value="ECO:0007669"/>
    <property type="project" value="TreeGrafter"/>
</dbReference>
<dbReference type="OrthoDB" id="17307at2759"/>
<feature type="region of interest" description="Disordered" evidence="1">
    <location>
        <begin position="581"/>
        <end position="601"/>
    </location>
</feature>
<evidence type="ECO:0000313" key="3">
    <source>
        <dbReference type="EMBL" id="CAG8473861.1"/>
    </source>
</evidence>
<feature type="compositionally biased region" description="Polar residues" evidence="1">
    <location>
        <begin position="581"/>
        <end position="595"/>
    </location>
</feature>
<dbReference type="InterPro" id="IPR057413">
    <property type="entry name" value="Beta-barrel_INTS6"/>
</dbReference>
<feature type="domain" description="Integrator complex subunit 6-like beta-barrel" evidence="2">
    <location>
        <begin position="247"/>
        <end position="368"/>
    </location>
</feature>
<dbReference type="Proteomes" id="UP000789572">
    <property type="component" value="Unassembled WGS sequence"/>
</dbReference>
<reference evidence="3" key="1">
    <citation type="submission" date="2021-06" db="EMBL/GenBank/DDBJ databases">
        <authorList>
            <person name="Kallberg Y."/>
            <person name="Tangrot J."/>
            <person name="Rosling A."/>
        </authorList>
    </citation>
    <scope>NUCLEOTIDE SEQUENCE</scope>
    <source>
        <strain evidence="3">IA702</strain>
    </source>
</reference>
<proteinExistence type="predicted"/>
<keyword evidence="4" id="KW-1185">Reference proteome</keyword>
<dbReference type="PANTHER" id="PTHR12957:SF2">
    <property type="entry name" value="INTEGRATOR COMPLEX SUBUNIT 6"/>
    <property type="match status" value="1"/>
</dbReference>
<comment type="caution">
    <text evidence="3">The sequence shown here is derived from an EMBL/GenBank/DDBJ whole genome shotgun (WGS) entry which is preliminary data.</text>
</comment>
<dbReference type="GO" id="GO:0032039">
    <property type="term" value="C:integrator complex"/>
    <property type="evidence" value="ECO:0007669"/>
    <property type="project" value="TreeGrafter"/>
</dbReference>
<evidence type="ECO:0000256" key="1">
    <source>
        <dbReference type="SAM" id="MobiDB-lite"/>
    </source>
</evidence>
<dbReference type="InterPro" id="IPR051113">
    <property type="entry name" value="Integrator_subunit6"/>
</dbReference>
<protein>
    <submittedName>
        <fullName evidence="3">8104_t:CDS:1</fullName>
    </submittedName>
</protein>
<dbReference type="EMBL" id="CAJVPJ010000082">
    <property type="protein sequence ID" value="CAG8473861.1"/>
    <property type="molecule type" value="Genomic_DNA"/>
</dbReference>
<feature type="region of interest" description="Disordered" evidence="1">
    <location>
        <begin position="703"/>
        <end position="723"/>
    </location>
</feature>
<gene>
    <name evidence="3" type="ORF">POCULU_LOCUS1181</name>
</gene>
<sequence>MNDEKNRWFYADRMDKVDKYVLVTYENGDGRVKSSLKDGSEKLLAQLKMLKAQDMSNPAAAFATALEILDAYRISMDMDTICRGRYPAPVNNSLILWFTDGGDCTDVEELRDRIVREKLKNIELNTPGMHIYNEPFRWDQKLYTFILESDESPTSAYIQEFTENVRGKLHKIYDSRMMVQQIASMVETDRTDRTKPRGDRLFTSESVLVNFQEMRGGITTPNDKNHRKFLFVEKNGLPGEVPYRIADNAWCIPEDYWIPRESLGSIRMSYKKRNYLPTIFYEACDRRFHIPQGIVYEQFRVEKCEMTMELMRNGIGTQWPVYIKDSGGDNRRAFGEPFGFLAASENRVYLVVLPYNYPALFGLLEKFNSLPYIDVNRMSPEWVKSMKNYMESIPWYYHERLRNNMPSYAQLIQAFSPLGIRTDELDAYIAELKKNANDWLERLDIRVKAAALAPVSAEKKISLYEDPSNVPRSLLVNTMTQLKRAFLKEMGVQGVNGTIGRNKVNDTSDEDTRHSLPVSQMGEYHAAMQKQLASMLRNPYEFDDMDRKRARRYPMYRNNTNEGISIDEAGEASPNIRVSNEAETPNTSLSSNGLAPSTPPRKWRHIEPQYVHHQVRFEGILEAGIPPLLISLRREKVPVAKKGQRRNLMLEARSSTTIAASESQSLTLKNPSLDGIMELPGAQLPVSIPAMESLSLHVPWDGRMESKESDNDNNESHGILSGPANVGPVVASVQDNGESSSQLIPVVAPNGVDKINNTINATVHQQEAKVKDKTIEAANRIFEDGEIPTGADVDSEMVLYNVNGNAINIEGVEAIDQNSKEDSSISVDSISGLLLDSKRKLMEIIKSDRTDDSIEQISDIIRDLESSNNYTKEQVAAFIRSLRILALGSGRKDVVRQLQTLLDKSYSNTHKRTIPVSDSMSSADRYLYNDENSYQPVLPAVNWLIEEIKKEDYDENNIKNKLLEVEEESKYSQEQKKSLVIMALRIATGSSKSQLRLWLQDMRQRLEGS</sequence>
<dbReference type="Pfam" id="PF25462">
    <property type="entry name" value="Beta-barrel_INTS6"/>
    <property type="match status" value="1"/>
</dbReference>
<evidence type="ECO:0000313" key="4">
    <source>
        <dbReference type="Proteomes" id="UP000789572"/>
    </source>
</evidence>
<accession>A0A9N8W7U7</accession>
<dbReference type="AlphaFoldDB" id="A0A9N8W7U7"/>
<organism evidence="3 4">
    <name type="scientific">Paraglomus occultum</name>
    <dbReference type="NCBI Taxonomy" id="144539"/>
    <lineage>
        <taxon>Eukaryota</taxon>
        <taxon>Fungi</taxon>
        <taxon>Fungi incertae sedis</taxon>
        <taxon>Mucoromycota</taxon>
        <taxon>Glomeromycotina</taxon>
        <taxon>Glomeromycetes</taxon>
        <taxon>Paraglomerales</taxon>
        <taxon>Paraglomeraceae</taxon>
        <taxon>Paraglomus</taxon>
    </lineage>
</organism>
<dbReference type="PANTHER" id="PTHR12957">
    <property type="entry name" value="DEAD/H BOX POLYPEPTIDE 26/DICE1-RELATED"/>
    <property type="match status" value="1"/>
</dbReference>
<evidence type="ECO:0000259" key="2">
    <source>
        <dbReference type="Pfam" id="PF25462"/>
    </source>
</evidence>
<name>A0A9N8W7U7_9GLOM</name>